<organism evidence="1 2">
    <name type="scientific">Niabella soli DSM 19437</name>
    <dbReference type="NCBI Taxonomy" id="929713"/>
    <lineage>
        <taxon>Bacteria</taxon>
        <taxon>Pseudomonadati</taxon>
        <taxon>Bacteroidota</taxon>
        <taxon>Chitinophagia</taxon>
        <taxon>Chitinophagales</taxon>
        <taxon>Chitinophagaceae</taxon>
        <taxon>Niabella</taxon>
    </lineage>
</organism>
<keyword evidence="2" id="KW-1185">Reference proteome</keyword>
<name>W0F2V3_9BACT</name>
<dbReference type="AlphaFoldDB" id="W0F2V3"/>
<evidence type="ECO:0000313" key="2">
    <source>
        <dbReference type="Proteomes" id="UP000003586"/>
    </source>
</evidence>
<evidence type="ECO:0000313" key="1">
    <source>
        <dbReference type="EMBL" id="AHF17347.1"/>
    </source>
</evidence>
<sequence length="64" mass="7228">MPDNMGFIHPAKLHVSPVLSFKNTWYQIQIVIKTLGGLKKYPTPPILLSGFPIETQPLFMIDFG</sequence>
<dbReference type="Proteomes" id="UP000003586">
    <property type="component" value="Chromosome"/>
</dbReference>
<dbReference type="HOGENOM" id="CLU_2863210_0_0_10"/>
<proteinExistence type="predicted"/>
<dbReference type="EMBL" id="CP007035">
    <property type="protein sequence ID" value="AHF17347.1"/>
    <property type="molecule type" value="Genomic_DNA"/>
</dbReference>
<accession>W0F2V3</accession>
<protein>
    <submittedName>
        <fullName evidence="1">Uncharacterized protein</fullName>
    </submittedName>
</protein>
<dbReference type="KEGG" id="nso:NIASO_05920"/>
<reference evidence="1 2" key="1">
    <citation type="submission" date="2013-12" db="EMBL/GenBank/DDBJ databases">
        <authorList>
            <consortium name="DOE Joint Genome Institute"/>
            <person name="Eisen J."/>
            <person name="Huntemann M."/>
            <person name="Han J."/>
            <person name="Chen A."/>
            <person name="Kyrpides N."/>
            <person name="Mavromatis K."/>
            <person name="Markowitz V."/>
            <person name="Palaniappan K."/>
            <person name="Ivanova N."/>
            <person name="Schaumberg A."/>
            <person name="Pati A."/>
            <person name="Liolios K."/>
            <person name="Nordberg H.P."/>
            <person name="Cantor M.N."/>
            <person name="Hua S.X."/>
            <person name="Woyke T."/>
        </authorList>
    </citation>
    <scope>NUCLEOTIDE SEQUENCE [LARGE SCALE GENOMIC DNA]</scope>
    <source>
        <strain evidence="2">DSM 19437</strain>
    </source>
</reference>
<gene>
    <name evidence="1" type="ORF">NIASO_05920</name>
</gene>